<proteinExistence type="predicted"/>
<name>A0A1I8PFC0_STOCA</name>
<dbReference type="Pfam" id="PF00650">
    <property type="entry name" value="CRAL_TRIO"/>
    <property type="match status" value="1"/>
</dbReference>
<feature type="domain" description="CRAL-TRIO" evidence="1">
    <location>
        <begin position="144"/>
        <end position="244"/>
    </location>
</feature>
<dbReference type="VEuPathDB" id="VectorBase:SCAU007533"/>
<keyword evidence="3" id="KW-1185">Reference proteome</keyword>
<dbReference type="SUPFAM" id="SSF52087">
    <property type="entry name" value="CRAL/TRIO domain"/>
    <property type="match status" value="1"/>
</dbReference>
<evidence type="ECO:0000259" key="1">
    <source>
        <dbReference type="PROSITE" id="PS50191"/>
    </source>
</evidence>
<dbReference type="GO" id="GO:1902936">
    <property type="term" value="F:phosphatidylinositol bisphosphate binding"/>
    <property type="evidence" value="ECO:0007669"/>
    <property type="project" value="TreeGrafter"/>
</dbReference>
<dbReference type="InterPro" id="IPR036865">
    <property type="entry name" value="CRAL-TRIO_dom_sf"/>
</dbReference>
<dbReference type="Proteomes" id="UP000095300">
    <property type="component" value="Unassembled WGS sequence"/>
</dbReference>
<dbReference type="InterPro" id="IPR036273">
    <property type="entry name" value="CRAL/TRIO_N_dom_sf"/>
</dbReference>
<dbReference type="OrthoDB" id="6432525at2759"/>
<dbReference type="InterPro" id="IPR001251">
    <property type="entry name" value="CRAL-TRIO_dom"/>
</dbReference>
<protein>
    <recommendedName>
        <fullName evidence="1">CRAL-TRIO domain-containing protein</fullName>
    </recommendedName>
</protein>
<evidence type="ECO:0000313" key="3">
    <source>
        <dbReference type="Proteomes" id="UP000095300"/>
    </source>
</evidence>
<dbReference type="GO" id="GO:0016020">
    <property type="term" value="C:membrane"/>
    <property type="evidence" value="ECO:0007669"/>
    <property type="project" value="TreeGrafter"/>
</dbReference>
<gene>
    <name evidence="2" type="primary">106083761</name>
</gene>
<dbReference type="SUPFAM" id="SSF46938">
    <property type="entry name" value="CRAL/TRIO N-terminal domain"/>
    <property type="match status" value="1"/>
</dbReference>
<reference evidence="2" key="1">
    <citation type="submission" date="2020-05" db="UniProtKB">
        <authorList>
            <consortium name="EnsemblMetazoa"/>
        </authorList>
    </citation>
    <scope>IDENTIFICATION</scope>
    <source>
        <strain evidence="2">USDA</strain>
    </source>
</reference>
<dbReference type="PRINTS" id="PR00180">
    <property type="entry name" value="CRETINALDHBP"/>
</dbReference>
<dbReference type="EnsemblMetazoa" id="SCAU007533-RB">
    <property type="protein sequence ID" value="SCAU007533-PB"/>
    <property type="gene ID" value="SCAU007533"/>
</dbReference>
<dbReference type="PANTHER" id="PTHR10174:SF213">
    <property type="entry name" value="CRAL-TRIO DOMAIN-CONTAINING PROTEIN"/>
    <property type="match status" value="1"/>
</dbReference>
<organism evidence="2 3">
    <name type="scientific">Stomoxys calcitrans</name>
    <name type="common">Stable fly</name>
    <name type="synonym">Conops calcitrans</name>
    <dbReference type="NCBI Taxonomy" id="35570"/>
    <lineage>
        <taxon>Eukaryota</taxon>
        <taxon>Metazoa</taxon>
        <taxon>Ecdysozoa</taxon>
        <taxon>Arthropoda</taxon>
        <taxon>Hexapoda</taxon>
        <taxon>Insecta</taxon>
        <taxon>Pterygota</taxon>
        <taxon>Neoptera</taxon>
        <taxon>Endopterygota</taxon>
        <taxon>Diptera</taxon>
        <taxon>Brachycera</taxon>
        <taxon>Muscomorpha</taxon>
        <taxon>Muscoidea</taxon>
        <taxon>Muscidae</taxon>
        <taxon>Stomoxys</taxon>
    </lineage>
</organism>
<dbReference type="AlphaFoldDB" id="A0A1I8PFC0"/>
<dbReference type="CDD" id="cd00170">
    <property type="entry name" value="SEC14"/>
    <property type="match status" value="1"/>
</dbReference>
<accession>A0A1I8PFC0</accession>
<sequence length="288" mass="33607">MWPLFDLEKQYATNPQIKREEIQKLKEWLRTQPHMPELLEHEILLFYRACNFQLEYTKQVIDKYFTFRTHAEEFFADLDVESPQILQAQQVMACFPLKGTTAEGYRVAVSKLLDPDPAKYDFVASFKITFSTQDMWLQGQDLMPGVLIMLDLSGFSLGHFVRIGLPQIKKILNYLQEAVPSQVIGLHFVNPSAAAEKLMNLLNQFMKNNMKTALVVHPNLESLHKHIPRDILPQEYGEIYYTEARKYRMDIIEYNNSRRVKEELRPASDRNTVNNFGAQGNFKKIDID</sequence>
<evidence type="ECO:0000313" key="2">
    <source>
        <dbReference type="EnsemblMetazoa" id="SCAU007533-PB"/>
    </source>
</evidence>
<dbReference type="PANTHER" id="PTHR10174">
    <property type="entry name" value="ALPHA-TOCOPHEROL TRANSFER PROTEIN-RELATED"/>
    <property type="match status" value="1"/>
</dbReference>
<dbReference type="PROSITE" id="PS50191">
    <property type="entry name" value="CRAL_TRIO"/>
    <property type="match status" value="1"/>
</dbReference>
<dbReference type="Gene3D" id="3.40.525.10">
    <property type="entry name" value="CRAL-TRIO lipid binding domain"/>
    <property type="match status" value="1"/>
</dbReference>